<organism evidence="1 2">
    <name type="scientific">Pedobacter lithocola</name>
    <dbReference type="NCBI Taxonomy" id="1908239"/>
    <lineage>
        <taxon>Bacteria</taxon>
        <taxon>Pseudomonadati</taxon>
        <taxon>Bacteroidota</taxon>
        <taxon>Sphingobacteriia</taxon>
        <taxon>Sphingobacteriales</taxon>
        <taxon>Sphingobacteriaceae</taxon>
        <taxon>Pedobacter</taxon>
    </lineage>
</organism>
<keyword evidence="2" id="KW-1185">Reference proteome</keyword>
<dbReference type="EMBL" id="JBHSBW010000003">
    <property type="protein sequence ID" value="MFC4209760.1"/>
    <property type="molecule type" value="Genomic_DNA"/>
</dbReference>
<evidence type="ECO:0000313" key="1">
    <source>
        <dbReference type="EMBL" id="MFC4209760.1"/>
    </source>
</evidence>
<evidence type="ECO:0008006" key="3">
    <source>
        <dbReference type="Google" id="ProtNLM"/>
    </source>
</evidence>
<sequence>MSIEVNQELLERYFEGECDAREVEAVLLFLQTDSSKELLDRVLEDNSLRDWAIFSQQISPNAKLKK</sequence>
<reference evidence="2" key="1">
    <citation type="journal article" date="2019" name="Int. J. Syst. Evol. Microbiol.">
        <title>The Global Catalogue of Microorganisms (GCM) 10K type strain sequencing project: providing services to taxonomists for standard genome sequencing and annotation.</title>
        <authorList>
            <consortium name="The Broad Institute Genomics Platform"/>
            <consortium name="The Broad Institute Genome Sequencing Center for Infectious Disease"/>
            <person name="Wu L."/>
            <person name="Ma J."/>
        </authorList>
    </citation>
    <scope>NUCLEOTIDE SEQUENCE [LARGE SCALE GENOMIC DNA]</scope>
    <source>
        <strain evidence="2">CCM 8691</strain>
    </source>
</reference>
<comment type="caution">
    <text evidence="1">The sequence shown here is derived from an EMBL/GenBank/DDBJ whole genome shotgun (WGS) entry which is preliminary data.</text>
</comment>
<accession>A0ABV8P3D1</accession>
<protein>
    <recommendedName>
        <fullName evidence="3">Anti-sigma factor</fullName>
    </recommendedName>
</protein>
<name>A0ABV8P3D1_9SPHI</name>
<gene>
    <name evidence="1" type="ORF">ACFOWA_01120</name>
</gene>
<evidence type="ECO:0000313" key="2">
    <source>
        <dbReference type="Proteomes" id="UP001595789"/>
    </source>
</evidence>
<proteinExistence type="predicted"/>
<dbReference type="Proteomes" id="UP001595789">
    <property type="component" value="Unassembled WGS sequence"/>
</dbReference>
<dbReference type="RefSeq" id="WP_378980990.1">
    <property type="nucleotide sequence ID" value="NZ_JBHSBW010000003.1"/>
</dbReference>